<organism evidence="1 2">
    <name type="scientific">Macroventuria anomochaeta</name>
    <dbReference type="NCBI Taxonomy" id="301207"/>
    <lineage>
        <taxon>Eukaryota</taxon>
        <taxon>Fungi</taxon>
        <taxon>Dikarya</taxon>
        <taxon>Ascomycota</taxon>
        <taxon>Pezizomycotina</taxon>
        <taxon>Dothideomycetes</taxon>
        <taxon>Pleosporomycetidae</taxon>
        <taxon>Pleosporales</taxon>
        <taxon>Pleosporineae</taxon>
        <taxon>Didymellaceae</taxon>
        <taxon>Macroventuria</taxon>
    </lineage>
</organism>
<proteinExistence type="predicted"/>
<protein>
    <submittedName>
        <fullName evidence="1">Uncharacterized protein</fullName>
    </submittedName>
</protein>
<name>A0ACB6SJ24_9PLEO</name>
<accession>A0ACB6SJ24</accession>
<evidence type="ECO:0000313" key="1">
    <source>
        <dbReference type="EMBL" id="KAF2633458.1"/>
    </source>
</evidence>
<comment type="caution">
    <text evidence="1">The sequence shown here is derived from an EMBL/GenBank/DDBJ whole genome shotgun (WGS) entry which is preliminary data.</text>
</comment>
<reference evidence="1" key="1">
    <citation type="journal article" date="2020" name="Stud. Mycol.">
        <title>101 Dothideomycetes genomes: a test case for predicting lifestyles and emergence of pathogens.</title>
        <authorList>
            <person name="Haridas S."/>
            <person name="Albert R."/>
            <person name="Binder M."/>
            <person name="Bloem J."/>
            <person name="Labutti K."/>
            <person name="Salamov A."/>
            <person name="Andreopoulos B."/>
            <person name="Baker S."/>
            <person name="Barry K."/>
            <person name="Bills G."/>
            <person name="Bluhm B."/>
            <person name="Cannon C."/>
            <person name="Castanera R."/>
            <person name="Culley D."/>
            <person name="Daum C."/>
            <person name="Ezra D."/>
            <person name="Gonzalez J."/>
            <person name="Henrissat B."/>
            <person name="Kuo A."/>
            <person name="Liang C."/>
            <person name="Lipzen A."/>
            <person name="Lutzoni F."/>
            <person name="Magnuson J."/>
            <person name="Mondo S."/>
            <person name="Nolan M."/>
            <person name="Ohm R."/>
            <person name="Pangilinan J."/>
            <person name="Park H.-J."/>
            <person name="Ramirez L."/>
            <person name="Alfaro M."/>
            <person name="Sun H."/>
            <person name="Tritt A."/>
            <person name="Yoshinaga Y."/>
            <person name="Zwiers L.-H."/>
            <person name="Turgeon B."/>
            <person name="Goodwin S."/>
            <person name="Spatafora J."/>
            <person name="Crous P."/>
            <person name="Grigoriev I."/>
        </authorList>
    </citation>
    <scope>NUCLEOTIDE SEQUENCE</scope>
    <source>
        <strain evidence="1">CBS 525.71</strain>
    </source>
</reference>
<dbReference type="EMBL" id="MU006701">
    <property type="protein sequence ID" value="KAF2633458.1"/>
    <property type="molecule type" value="Genomic_DNA"/>
</dbReference>
<gene>
    <name evidence="1" type="ORF">BU25DRAFT_453222</name>
</gene>
<dbReference type="Proteomes" id="UP000799754">
    <property type="component" value="Unassembled WGS sequence"/>
</dbReference>
<sequence length="180" mass="18936">MPSARKAVVMGKTSTSALPAQQITLTDSSGRMARPVLSTTVAGAERVLSTTEEVVAGTGKLSQRSRSHVSFESTDVAELTLSRNRSLSTAAGASSNAASSGVASRESVKPSRVTKGERDLLEEVDVAVYTPWGDVNLPLAERAGAFKAKQDQHVAARREYEALGDARVVCTTCSHLHVAP</sequence>
<evidence type="ECO:0000313" key="2">
    <source>
        <dbReference type="Proteomes" id="UP000799754"/>
    </source>
</evidence>
<keyword evidence="2" id="KW-1185">Reference proteome</keyword>